<keyword evidence="4" id="KW-1185">Reference proteome</keyword>
<dbReference type="Pfam" id="PF08808">
    <property type="entry name" value="RES"/>
    <property type="match status" value="1"/>
</dbReference>
<proteinExistence type="predicted"/>
<dbReference type="GeneID" id="46431713"/>
<dbReference type="InterPro" id="IPR041206">
    <property type="entry name" value="HEPN/RES_NTD1"/>
</dbReference>
<evidence type="ECO:0000313" key="4">
    <source>
        <dbReference type="Proteomes" id="UP000182476"/>
    </source>
</evidence>
<dbReference type="SMART" id="SM00953">
    <property type="entry name" value="RES"/>
    <property type="match status" value="1"/>
</dbReference>
<gene>
    <name evidence="3" type="ORF">SAMN04489801_4728</name>
</gene>
<evidence type="ECO:0000256" key="1">
    <source>
        <dbReference type="SAM" id="MobiDB-lite"/>
    </source>
</evidence>
<name>A0ABY0VVI7_9PSED</name>
<dbReference type="Pfam" id="PF18870">
    <property type="entry name" value="HEPN_RES_NTD1"/>
    <property type="match status" value="1"/>
</dbReference>
<dbReference type="EMBL" id="LT629796">
    <property type="protein sequence ID" value="SDU58460.1"/>
    <property type="molecule type" value="Genomic_DNA"/>
</dbReference>
<dbReference type="Proteomes" id="UP000182476">
    <property type="component" value="Chromosome I"/>
</dbReference>
<sequence length="424" mass="48182">MDEQEAVVCFGCVGDQHLQTLIKREGASAKCSYCKKRRKAITVERLSDLVADVMYAFFEDTSIWERGDELNFHVADILGRDDTDDLLVGDVCGELVNCSHWDIMQGGESRFNEFGLYMPRQLRPKEAERKWQDFRASIMHKSRFFNQSGKEFLEWLFGNIDSYRSFRTSDLKHDSVVRVITVDDCIELFRARQCDSQKDLLDILTTPAKHLAAPPKELASAGRMNPAGVPVFYGAFDRATCIAELRPPVGGSVISGQFLLTRDVRVLDFKRLEDAYEHAPLSMFDPDYRLKHERRKFLLTFHDKISSPVLPKQEHEYLTTQVIAEYLSTQHSPRIDGVIFSSAQRKGGLNIVLFAHVVSGELTSSVISASADQSVQDIGIEYIPESLVLHKIDAVEFSPKDLKVDDGEPDWSTGDPEFDDDWDW</sequence>
<protein>
    <submittedName>
        <fullName evidence="3">RES domain-containing protein</fullName>
    </submittedName>
</protein>
<dbReference type="InterPro" id="IPR014914">
    <property type="entry name" value="RES_dom"/>
</dbReference>
<organism evidence="3 4">
    <name type="scientific">Pseudomonas mandelii</name>
    <dbReference type="NCBI Taxonomy" id="75612"/>
    <lineage>
        <taxon>Bacteria</taxon>
        <taxon>Pseudomonadati</taxon>
        <taxon>Pseudomonadota</taxon>
        <taxon>Gammaproteobacteria</taxon>
        <taxon>Pseudomonadales</taxon>
        <taxon>Pseudomonadaceae</taxon>
        <taxon>Pseudomonas</taxon>
    </lineage>
</organism>
<evidence type="ECO:0000313" key="3">
    <source>
        <dbReference type="EMBL" id="SDU58460.1"/>
    </source>
</evidence>
<feature type="region of interest" description="Disordered" evidence="1">
    <location>
        <begin position="403"/>
        <end position="424"/>
    </location>
</feature>
<feature type="domain" description="RES" evidence="2">
    <location>
        <begin position="207"/>
        <end position="365"/>
    </location>
</feature>
<accession>A0ABY0VVI7</accession>
<dbReference type="RefSeq" id="WP_083376347.1">
    <property type="nucleotide sequence ID" value="NZ_LT629796.1"/>
</dbReference>
<evidence type="ECO:0000259" key="2">
    <source>
        <dbReference type="SMART" id="SM00953"/>
    </source>
</evidence>
<reference evidence="3 4" key="1">
    <citation type="submission" date="2016-10" db="EMBL/GenBank/DDBJ databases">
        <authorList>
            <person name="Varghese N."/>
            <person name="Submissions S."/>
        </authorList>
    </citation>
    <scope>NUCLEOTIDE SEQUENCE [LARGE SCALE GENOMIC DNA]</scope>
    <source>
        <strain evidence="3 4">LMG 21607</strain>
    </source>
</reference>